<organism evidence="2 3">
    <name type="scientific">Trichoderma asperellum (strain ATCC 204424 / CBS 433.97 / NBRC 101777)</name>
    <dbReference type="NCBI Taxonomy" id="1042311"/>
    <lineage>
        <taxon>Eukaryota</taxon>
        <taxon>Fungi</taxon>
        <taxon>Dikarya</taxon>
        <taxon>Ascomycota</taxon>
        <taxon>Pezizomycotina</taxon>
        <taxon>Sordariomycetes</taxon>
        <taxon>Hypocreomycetidae</taxon>
        <taxon>Hypocreales</taxon>
        <taxon>Hypocreaceae</taxon>
        <taxon>Trichoderma</taxon>
    </lineage>
</organism>
<dbReference type="Proteomes" id="UP000240493">
    <property type="component" value="Unassembled WGS sequence"/>
</dbReference>
<dbReference type="EMBL" id="KZ679258">
    <property type="protein sequence ID" value="PTB44093.1"/>
    <property type="molecule type" value="Genomic_DNA"/>
</dbReference>
<feature type="compositionally biased region" description="Basic and acidic residues" evidence="1">
    <location>
        <begin position="1"/>
        <end position="16"/>
    </location>
</feature>
<feature type="region of interest" description="Disordered" evidence="1">
    <location>
        <begin position="53"/>
        <end position="76"/>
    </location>
</feature>
<sequence length="624" mass="69678">MDDPQERLDASLRDFETPASPTSTTRNSSILPSEPAIEDDLLADLDVASVGSYSPPAWRRLANGSRSNGFWRPPSHDALSAMSPMRLAMRNTPYSERDDDDDTDDDLDLEDNQNDILQRAIRTRLPTGSMSPDKVRSRSPDGNRSNTLRLEAPTPPVLERILESPPPTDNYIRFAVRAEVQQRTEPIETAIAFIRKRYSALTASWTSTLFSVLFAVFSVSLFKTLIQEPAPRPVGDLVKVAGIARSFEPLIYYSEHAITQVHDLQATSVAVWDLGETVRTSGMRDASLIVADLDALSGSMKTLATEMTKFFAVVDGDIDGLPNFGDIHHPFSHLFHLFCQLSLPSLALEANSKVDMGVCALLYNSILNVMDWAKMHLNRLQSAPSPSSLSSAYDNIHNMLSEAHVLEDASGAPTPLGTITTYVFGLSNPQREQRMVQLLFNEFLSILEESVREELRYSMNLYGLFNSIDQHFLNLARTVARETSAQEELHSDMLASLWVRILGTRAAELRKFEQNRILLRDVREKTVRNKGILVNHHSKLLSLQTSLEGLRTKLISPLVRGANATILTLEDQIDSLSGVRDHLAEIRRQQKGKVMETLYASVPSKQLQRNLALDDGRSDVLRES</sequence>
<feature type="region of interest" description="Disordered" evidence="1">
    <location>
        <begin position="92"/>
        <end position="150"/>
    </location>
</feature>
<gene>
    <name evidence="2" type="ORF">M441DRAFT_44193</name>
</gene>
<name>A0A2T3ZH28_TRIA4</name>
<dbReference type="STRING" id="1042311.A0A2T3ZH28"/>
<evidence type="ECO:0000313" key="2">
    <source>
        <dbReference type="EMBL" id="PTB44093.1"/>
    </source>
</evidence>
<keyword evidence="3" id="KW-1185">Reference proteome</keyword>
<feature type="compositionally biased region" description="Polar residues" evidence="1">
    <location>
        <begin position="19"/>
        <end position="31"/>
    </location>
</feature>
<feature type="compositionally biased region" description="Acidic residues" evidence="1">
    <location>
        <begin position="97"/>
        <end position="113"/>
    </location>
</feature>
<dbReference type="OrthoDB" id="4202871at2759"/>
<proteinExistence type="predicted"/>
<evidence type="ECO:0000313" key="3">
    <source>
        <dbReference type="Proteomes" id="UP000240493"/>
    </source>
</evidence>
<protein>
    <submittedName>
        <fullName evidence="2">Uncharacterized protein</fullName>
    </submittedName>
</protein>
<feature type="region of interest" description="Disordered" evidence="1">
    <location>
        <begin position="1"/>
        <end position="35"/>
    </location>
</feature>
<evidence type="ECO:0000256" key="1">
    <source>
        <dbReference type="SAM" id="MobiDB-lite"/>
    </source>
</evidence>
<dbReference type="AlphaFoldDB" id="A0A2T3ZH28"/>
<reference evidence="2 3" key="1">
    <citation type="submission" date="2016-07" db="EMBL/GenBank/DDBJ databases">
        <title>Multiple horizontal gene transfer events from other fungi enriched the ability of initially mycotrophic Trichoderma (Ascomycota) to feed on dead plant biomass.</title>
        <authorList>
            <consortium name="DOE Joint Genome Institute"/>
            <person name="Aerts A."/>
            <person name="Atanasova L."/>
            <person name="Chenthamara K."/>
            <person name="Zhang J."/>
            <person name="Grujic M."/>
            <person name="Henrissat B."/>
            <person name="Kuo A."/>
            <person name="Salamov A."/>
            <person name="Lipzen A."/>
            <person name="Labutti K."/>
            <person name="Barry K."/>
            <person name="Miao Y."/>
            <person name="Rahimi M.J."/>
            <person name="Shen Q."/>
            <person name="Grigoriev I.V."/>
            <person name="Kubicek C.P."/>
            <person name="Druzhinina I.S."/>
        </authorList>
    </citation>
    <scope>NUCLEOTIDE SEQUENCE [LARGE SCALE GENOMIC DNA]</scope>
    <source>
        <strain evidence="2 3">CBS 433.97</strain>
    </source>
</reference>
<accession>A0A2T3ZH28</accession>